<dbReference type="AlphaFoldDB" id="A0A382BV25"/>
<protein>
    <submittedName>
        <fullName evidence="1">Uncharacterized protein</fullName>
    </submittedName>
</protein>
<sequence>MIKRIMKDVPSSIIPCPSCKAKNRIKQFHSDKIPLCAKCGTRLVSEEENKTQVWFGKSLKDISSIPDPECLGEP</sequence>
<accession>A0A382BV25</accession>
<evidence type="ECO:0000313" key="1">
    <source>
        <dbReference type="EMBL" id="SVB17332.1"/>
    </source>
</evidence>
<gene>
    <name evidence="1" type="ORF">METZ01_LOCUS170186</name>
</gene>
<name>A0A382BV25_9ZZZZ</name>
<reference evidence="1" key="1">
    <citation type="submission" date="2018-05" db="EMBL/GenBank/DDBJ databases">
        <authorList>
            <person name="Lanie J.A."/>
            <person name="Ng W.-L."/>
            <person name="Kazmierczak K.M."/>
            <person name="Andrzejewski T.M."/>
            <person name="Davidsen T.M."/>
            <person name="Wayne K.J."/>
            <person name="Tettelin H."/>
            <person name="Glass J.I."/>
            <person name="Rusch D."/>
            <person name="Podicherti R."/>
            <person name="Tsui H.-C.T."/>
            <person name="Winkler M.E."/>
        </authorList>
    </citation>
    <scope>NUCLEOTIDE SEQUENCE</scope>
</reference>
<dbReference type="Gene3D" id="2.30.30.380">
    <property type="entry name" value="Zn-finger domain of Sec23/24"/>
    <property type="match status" value="1"/>
</dbReference>
<dbReference type="EMBL" id="UINC01031381">
    <property type="protein sequence ID" value="SVB17332.1"/>
    <property type="molecule type" value="Genomic_DNA"/>
</dbReference>
<proteinExistence type="predicted"/>
<organism evidence="1">
    <name type="scientific">marine metagenome</name>
    <dbReference type="NCBI Taxonomy" id="408172"/>
    <lineage>
        <taxon>unclassified sequences</taxon>
        <taxon>metagenomes</taxon>
        <taxon>ecological metagenomes</taxon>
    </lineage>
</organism>